<accession>A0A380S6D0</accession>
<protein>
    <submittedName>
        <fullName evidence="2">7,8-dihydropterin-6-yl-methyl-4-(Beta-D-ribofuranosyl)aminobenzene 5'-phosphate synthase</fullName>
    </submittedName>
</protein>
<dbReference type="PANTHER" id="PTHR13754">
    <property type="entry name" value="METALLO-BETA-LACTAMASE SUPERFAMILY PROTEIN"/>
    <property type="match status" value="1"/>
</dbReference>
<dbReference type="InterPro" id="IPR001279">
    <property type="entry name" value="Metallo-B-lactamas"/>
</dbReference>
<sequence length="277" mass="31309">MKIKILIDNISGAEKQLKGEWGLCVYTEFNGKRILLDTGASTQFAKNAAIMGIDISKIDAGVLSHAHYDHADGMQEFFDKNDHAKFYLRDAARENCYHTHKFLKFFTYQEYIGIRKGTLKRNADRIVFAKGDCEIFPGVTLVGHKTPNLDEIGKRAHMSVKENGKYRSDSFDHEQSLVFDTPKGLFIMNSCSHGGADNIIKEIEATFPGKQIYAILGGFHLFRTPDDRVKAFAERLRDLNVQKIYTGHCTGQRAYEILHDVLGDKVGQMHTGMEIEV</sequence>
<dbReference type="EMBL" id="UHJL01000002">
    <property type="protein sequence ID" value="SUQ24553.1"/>
    <property type="molecule type" value="Genomic_DNA"/>
</dbReference>
<dbReference type="GO" id="GO:0016740">
    <property type="term" value="F:transferase activity"/>
    <property type="evidence" value="ECO:0007669"/>
    <property type="project" value="TreeGrafter"/>
</dbReference>
<gene>
    <name evidence="2" type="ORF">SAMN05661053_1959</name>
</gene>
<dbReference type="Gene3D" id="3.60.15.10">
    <property type="entry name" value="Ribonuclease Z/Hydroxyacylglutathione hydrolase-like"/>
    <property type="match status" value="1"/>
</dbReference>
<evidence type="ECO:0000313" key="3">
    <source>
        <dbReference type="Proteomes" id="UP000255423"/>
    </source>
</evidence>
<dbReference type="PANTHER" id="PTHR13754:SF13">
    <property type="entry name" value="METALLO-BETA-LACTAMASE SUPERFAMILY PROTEIN (AFU_ORTHOLOGUE AFUA_3G07630)"/>
    <property type="match status" value="1"/>
</dbReference>
<dbReference type="InterPro" id="IPR041712">
    <property type="entry name" value="DHPS-like_MBL-fold"/>
</dbReference>
<dbReference type="RefSeq" id="WP_109573009.1">
    <property type="nucleotide sequence ID" value="NZ_UHJL01000002.1"/>
</dbReference>
<name>A0A380S6D0_FIBSU</name>
<proteinExistence type="predicted"/>
<dbReference type="AlphaFoldDB" id="A0A380S6D0"/>
<dbReference type="Pfam" id="PF00753">
    <property type="entry name" value="Lactamase_B"/>
    <property type="match status" value="1"/>
</dbReference>
<dbReference type="InterPro" id="IPR036866">
    <property type="entry name" value="RibonucZ/Hydroxyglut_hydro"/>
</dbReference>
<reference evidence="2 3" key="1">
    <citation type="submission" date="2017-08" db="EMBL/GenBank/DDBJ databases">
        <authorList>
            <person name="de Groot N.N."/>
        </authorList>
    </citation>
    <scope>NUCLEOTIDE SEQUENCE [LARGE SCALE GENOMIC DNA]</scope>
    <source>
        <strain evidence="2 3">HM2</strain>
    </source>
</reference>
<dbReference type="SUPFAM" id="SSF56281">
    <property type="entry name" value="Metallo-hydrolase/oxidoreductase"/>
    <property type="match status" value="1"/>
</dbReference>
<organism evidence="2 3">
    <name type="scientific">Fibrobacter succinogenes</name>
    <name type="common">Bacteroides succinogenes</name>
    <dbReference type="NCBI Taxonomy" id="833"/>
    <lineage>
        <taxon>Bacteria</taxon>
        <taxon>Pseudomonadati</taxon>
        <taxon>Fibrobacterota</taxon>
        <taxon>Fibrobacteria</taxon>
        <taxon>Fibrobacterales</taxon>
        <taxon>Fibrobacteraceae</taxon>
        <taxon>Fibrobacter</taxon>
    </lineage>
</organism>
<dbReference type="InterPro" id="IPR052926">
    <property type="entry name" value="Metallo-beta-lactamase_dom"/>
</dbReference>
<evidence type="ECO:0000313" key="2">
    <source>
        <dbReference type="EMBL" id="SUQ24553.1"/>
    </source>
</evidence>
<dbReference type="Proteomes" id="UP000255423">
    <property type="component" value="Unassembled WGS sequence"/>
</dbReference>
<evidence type="ECO:0000259" key="1">
    <source>
        <dbReference type="Pfam" id="PF00753"/>
    </source>
</evidence>
<feature type="domain" description="Metallo-beta-lactamase" evidence="1">
    <location>
        <begin position="28"/>
        <end position="147"/>
    </location>
</feature>
<dbReference type="CDD" id="cd07713">
    <property type="entry name" value="DHPS-like_MBL-fold"/>
    <property type="match status" value="1"/>
</dbReference>